<protein>
    <recommendedName>
        <fullName evidence="9">RING-type domain-containing protein</fullName>
    </recommendedName>
</protein>
<gene>
    <name evidence="10" type="ORF">Rsub_05608</name>
</gene>
<dbReference type="PANTHER" id="PTHR24161">
    <property type="entry name" value="ANK_REP_REGION DOMAIN-CONTAINING PROTEIN-RELATED"/>
    <property type="match status" value="1"/>
</dbReference>
<evidence type="ECO:0000256" key="4">
    <source>
        <dbReference type="ARBA" id="ARBA00022833"/>
    </source>
</evidence>
<keyword evidence="11" id="KW-1185">Reference proteome</keyword>
<dbReference type="OrthoDB" id="546633at2759"/>
<keyword evidence="3 7" id="KW-0863">Zinc-finger</keyword>
<dbReference type="InterPro" id="IPR017907">
    <property type="entry name" value="Znf_RING_CS"/>
</dbReference>
<feature type="repeat" description="ANK" evidence="6">
    <location>
        <begin position="185"/>
        <end position="211"/>
    </location>
</feature>
<dbReference type="EMBL" id="BDRX01000031">
    <property type="protein sequence ID" value="GBF92406.1"/>
    <property type="molecule type" value="Genomic_DNA"/>
</dbReference>
<proteinExistence type="predicted"/>
<feature type="compositionally biased region" description="Gly residues" evidence="8">
    <location>
        <begin position="463"/>
        <end position="475"/>
    </location>
</feature>
<evidence type="ECO:0000256" key="3">
    <source>
        <dbReference type="ARBA" id="ARBA00022771"/>
    </source>
</evidence>
<comment type="caution">
    <text evidence="10">The sequence shown here is derived from an EMBL/GenBank/DDBJ whole genome shotgun (WGS) entry which is preliminary data.</text>
</comment>
<dbReference type="GO" id="GO:0008270">
    <property type="term" value="F:zinc ion binding"/>
    <property type="evidence" value="ECO:0007669"/>
    <property type="project" value="UniProtKB-KW"/>
</dbReference>
<evidence type="ECO:0000256" key="6">
    <source>
        <dbReference type="PROSITE-ProRule" id="PRU00023"/>
    </source>
</evidence>
<feature type="region of interest" description="Disordered" evidence="8">
    <location>
        <begin position="394"/>
        <end position="477"/>
    </location>
</feature>
<keyword evidence="1" id="KW-0479">Metal-binding</keyword>
<accession>A0A2V0NXQ9</accession>
<dbReference type="Pfam" id="PF12796">
    <property type="entry name" value="Ank_2"/>
    <property type="match status" value="1"/>
</dbReference>
<evidence type="ECO:0000313" key="11">
    <source>
        <dbReference type="Proteomes" id="UP000247498"/>
    </source>
</evidence>
<dbReference type="InterPro" id="IPR036770">
    <property type="entry name" value="Ankyrin_rpt-contain_sf"/>
</dbReference>
<dbReference type="PANTHER" id="PTHR24161:SF85">
    <property type="entry name" value="PALMITOYLTRANSFERASE HIP14"/>
    <property type="match status" value="1"/>
</dbReference>
<feature type="repeat" description="ANK" evidence="6">
    <location>
        <begin position="237"/>
        <end position="263"/>
    </location>
</feature>
<dbReference type="Pfam" id="PF00023">
    <property type="entry name" value="Ank"/>
    <property type="match status" value="2"/>
</dbReference>
<feature type="domain" description="RING-type" evidence="9">
    <location>
        <begin position="512"/>
        <end position="553"/>
    </location>
</feature>
<feature type="compositionally biased region" description="Basic residues" evidence="8">
    <location>
        <begin position="406"/>
        <end position="429"/>
    </location>
</feature>
<keyword evidence="5 6" id="KW-0040">ANK repeat</keyword>
<dbReference type="AlphaFoldDB" id="A0A2V0NXQ9"/>
<dbReference type="InterPro" id="IPR001841">
    <property type="entry name" value="Znf_RING"/>
</dbReference>
<dbReference type="InterPro" id="IPR013083">
    <property type="entry name" value="Znf_RING/FYVE/PHD"/>
</dbReference>
<evidence type="ECO:0000256" key="8">
    <source>
        <dbReference type="SAM" id="MobiDB-lite"/>
    </source>
</evidence>
<evidence type="ECO:0000256" key="2">
    <source>
        <dbReference type="ARBA" id="ARBA00022737"/>
    </source>
</evidence>
<dbReference type="Proteomes" id="UP000247498">
    <property type="component" value="Unassembled WGS sequence"/>
</dbReference>
<dbReference type="PROSITE" id="PS50297">
    <property type="entry name" value="ANK_REP_REGION"/>
    <property type="match status" value="3"/>
</dbReference>
<dbReference type="InParanoid" id="A0A2V0NXQ9"/>
<feature type="compositionally biased region" description="Basic and acidic residues" evidence="8">
    <location>
        <begin position="296"/>
        <end position="313"/>
    </location>
</feature>
<feature type="repeat" description="ANK" evidence="6">
    <location>
        <begin position="113"/>
        <end position="145"/>
    </location>
</feature>
<evidence type="ECO:0000256" key="7">
    <source>
        <dbReference type="PROSITE-ProRule" id="PRU00175"/>
    </source>
</evidence>
<keyword evidence="2" id="KW-0677">Repeat</keyword>
<dbReference type="Gene3D" id="1.25.40.20">
    <property type="entry name" value="Ankyrin repeat-containing domain"/>
    <property type="match status" value="3"/>
</dbReference>
<reference evidence="10 11" key="1">
    <citation type="journal article" date="2018" name="Sci. Rep.">
        <title>Raphidocelis subcapitata (=Pseudokirchneriella subcapitata) provides an insight into genome evolution and environmental adaptations in the Sphaeropleales.</title>
        <authorList>
            <person name="Suzuki S."/>
            <person name="Yamaguchi H."/>
            <person name="Nakajima N."/>
            <person name="Kawachi M."/>
        </authorList>
    </citation>
    <scope>NUCLEOTIDE SEQUENCE [LARGE SCALE GENOMIC DNA]</scope>
    <source>
        <strain evidence="10 11">NIES-35</strain>
    </source>
</reference>
<evidence type="ECO:0000313" key="10">
    <source>
        <dbReference type="EMBL" id="GBF92406.1"/>
    </source>
</evidence>
<dbReference type="PROSITE" id="PS50088">
    <property type="entry name" value="ANK_REPEAT"/>
    <property type="match status" value="3"/>
</dbReference>
<dbReference type="SUPFAM" id="SSF57850">
    <property type="entry name" value="RING/U-box"/>
    <property type="match status" value="1"/>
</dbReference>
<feature type="region of interest" description="Disordered" evidence="8">
    <location>
        <begin position="295"/>
        <end position="320"/>
    </location>
</feature>
<dbReference type="Pfam" id="PF13920">
    <property type="entry name" value="zf-C3HC4_3"/>
    <property type="match status" value="1"/>
</dbReference>
<dbReference type="Gene3D" id="3.30.40.10">
    <property type="entry name" value="Zinc/RING finger domain, C3HC4 (zinc finger)"/>
    <property type="match status" value="1"/>
</dbReference>
<name>A0A2V0NXQ9_9CHLO</name>
<dbReference type="SMART" id="SM00184">
    <property type="entry name" value="RING"/>
    <property type="match status" value="1"/>
</dbReference>
<organism evidence="10 11">
    <name type="scientific">Raphidocelis subcapitata</name>
    <dbReference type="NCBI Taxonomy" id="307507"/>
    <lineage>
        <taxon>Eukaryota</taxon>
        <taxon>Viridiplantae</taxon>
        <taxon>Chlorophyta</taxon>
        <taxon>core chlorophytes</taxon>
        <taxon>Chlorophyceae</taxon>
        <taxon>CS clade</taxon>
        <taxon>Sphaeropleales</taxon>
        <taxon>Selenastraceae</taxon>
        <taxon>Raphidocelis</taxon>
    </lineage>
</organism>
<dbReference type="PROSITE" id="PS50089">
    <property type="entry name" value="ZF_RING_2"/>
    <property type="match status" value="1"/>
</dbReference>
<sequence>MGQAASSLLAWPTPAPLNAGLKDPAAAALAPVTGQIAAAAKHGRTAALEELLHSLHARACAACGAPDAAAHAAAAPRAAAAPSPAAAAPPLGARPPPAARSLVARVVDGRTRSGATALMLACRRGHADAAELLLQCGASPTTADEDGGRSALHHAALGGSAACAAAVLARCGGDAWRLLDAPSADGLSPLHYAAINGHASVARVLLSAGASEARPAAAPDRLGAAGGGGRGGGGGVVGSTPLHLAAMRGHVHVAVALLEAALDRRPSARPAASANGAPAAGAAASAAAAAAAGERLPWEGDPRLDPRLCRDASGRTPSQAAEAFGHGAVLSALLDPAAPLRRALLRSGAMIYGDIRGIDNLRDIAARALNARLLTWLDRFEDDQEQRQELFEQQRAGSYWQEQDRHRRRRRRRAARRGAARRRSSASKRARADAAAGGGAAVEAPPFQREPWERGRHRSCPGELGGGDGGGGGACGASSGRESSASCGDGGSSSDYGAASDCGGAASDDDCCGICQDAAPRLLLAPCRHRVCPTCARAMLRAAAGPALCPFCRGPISAYQARGSDAGDSD</sequence>
<dbReference type="PROSITE" id="PS00518">
    <property type="entry name" value="ZF_RING_1"/>
    <property type="match status" value="1"/>
</dbReference>
<dbReference type="SMART" id="SM00248">
    <property type="entry name" value="ANK"/>
    <property type="match status" value="4"/>
</dbReference>
<dbReference type="STRING" id="307507.A0A2V0NXQ9"/>
<evidence type="ECO:0000256" key="5">
    <source>
        <dbReference type="ARBA" id="ARBA00023043"/>
    </source>
</evidence>
<evidence type="ECO:0000259" key="9">
    <source>
        <dbReference type="PROSITE" id="PS50089"/>
    </source>
</evidence>
<evidence type="ECO:0000256" key="1">
    <source>
        <dbReference type="ARBA" id="ARBA00022723"/>
    </source>
</evidence>
<keyword evidence="4" id="KW-0862">Zinc</keyword>
<dbReference type="SUPFAM" id="SSF48403">
    <property type="entry name" value="Ankyrin repeat"/>
    <property type="match status" value="1"/>
</dbReference>
<dbReference type="InterPro" id="IPR002110">
    <property type="entry name" value="Ankyrin_rpt"/>
</dbReference>